<evidence type="ECO:0000256" key="2">
    <source>
        <dbReference type="ARBA" id="ARBA00004953"/>
    </source>
</evidence>
<dbReference type="PANTHER" id="PTHR34308:SF1">
    <property type="entry name" value="COBALAMIN BIOSYNTHESIS PROTEIN CBIB"/>
    <property type="match status" value="1"/>
</dbReference>
<dbReference type="HAMAP" id="MF_00024">
    <property type="entry name" value="CobD_CbiB"/>
    <property type="match status" value="1"/>
</dbReference>
<gene>
    <name evidence="9" type="primary">cobD</name>
    <name evidence="10" type="ORF">Azoinq_11620</name>
</gene>
<keyword evidence="4 9" id="KW-1003">Cell membrane</keyword>
<dbReference type="AlphaFoldDB" id="A0A975XU72"/>
<evidence type="ECO:0000256" key="1">
    <source>
        <dbReference type="ARBA" id="ARBA00004651"/>
    </source>
</evidence>
<dbReference type="PANTHER" id="PTHR34308">
    <property type="entry name" value="COBALAMIN BIOSYNTHESIS PROTEIN CBIB"/>
    <property type="match status" value="1"/>
</dbReference>
<dbReference type="GO" id="GO:0048472">
    <property type="term" value="F:threonine-phosphate decarboxylase activity"/>
    <property type="evidence" value="ECO:0007669"/>
    <property type="project" value="InterPro"/>
</dbReference>
<keyword evidence="7 9" id="KW-1133">Transmembrane helix</keyword>
<dbReference type="EMBL" id="CP064782">
    <property type="protein sequence ID" value="QWT48496.1"/>
    <property type="molecule type" value="Genomic_DNA"/>
</dbReference>
<accession>A0A975XU72</accession>
<evidence type="ECO:0000256" key="5">
    <source>
        <dbReference type="ARBA" id="ARBA00022573"/>
    </source>
</evidence>
<proteinExistence type="inferred from homology"/>
<evidence type="ECO:0000256" key="3">
    <source>
        <dbReference type="ARBA" id="ARBA00006263"/>
    </source>
</evidence>
<organism evidence="10 11">
    <name type="scientific">Azospira inquinata</name>
    <dbReference type="NCBI Taxonomy" id="2785627"/>
    <lineage>
        <taxon>Bacteria</taxon>
        <taxon>Pseudomonadati</taxon>
        <taxon>Pseudomonadota</taxon>
        <taxon>Betaproteobacteria</taxon>
        <taxon>Rhodocyclales</taxon>
        <taxon>Rhodocyclaceae</taxon>
        <taxon>Azospira</taxon>
    </lineage>
</organism>
<keyword evidence="11" id="KW-1185">Reference proteome</keyword>
<evidence type="ECO:0000256" key="7">
    <source>
        <dbReference type="ARBA" id="ARBA00022989"/>
    </source>
</evidence>
<dbReference type="Pfam" id="PF03186">
    <property type="entry name" value="CobD_Cbib"/>
    <property type="match status" value="1"/>
</dbReference>
<keyword evidence="6 9" id="KW-0812">Transmembrane</keyword>
<feature type="transmembrane region" description="Helical" evidence="9">
    <location>
        <begin position="45"/>
        <end position="67"/>
    </location>
</feature>
<evidence type="ECO:0000313" key="10">
    <source>
        <dbReference type="EMBL" id="QWT48496.1"/>
    </source>
</evidence>
<keyword evidence="8 9" id="KW-0472">Membrane</keyword>
<dbReference type="GO" id="GO:0009236">
    <property type="term" value="P:cobalamin biosynthetic process"/>
    <property type="evidence" value="ECO:0007669"/>
    <property type="project" value="UniProtKB-UniRule"/>
</dbReference>
<feature type="transmembrane region" description="Helical" evidence="9">
    <location>
        <begin position="74"/>
        <end position="93"/>
    </location>
</feature>
<protein>
    <recommendedName>
        <fullName evidence="9">Cobalamin biosynthesis protein CobD</fullName>
    </recommendedName>
</protein>
<feature type="transmembrane region" description="Helical" evidence="9">
    <location>
        <begin position="284"/>
        <end position="305"/>
    </location>
</feature>
<comment type="subcellular location">
    <subcellularLocation>
        <location evidence="1 9">Cell membrane</location>
        <topology evidence="1 9">Multi-pass membrane protein</topology>
    </subcellularLocation>
</comment>
<evidence type="ECO:0000256" key="9">
    <source>
        <dbReference type="HAMAP-Rule" id="MF_00024"/>
    </source>
</evidence>
<dbReference type="GO" id="GO:0015420">
    <property type="term" value="F:ABC-type vitamin B12 transporter activity"/>
    <property type="evidence" value="ECO:0007669"/>
    <property type="project" value="UniProtKB-UniRule"/>
</dbReference>
<evidence type="ECO:0000256" key="6">
    <source>
        <dbReference type="ARBA" id="ARBA00022692"/>
    </source>
</evidence>
<evidence type="ECO:0000256" key="4">
    <source>
        <dbReference type="ARBA" id="ARBA00022475"/>
    </source>
</evidence>
<feature type="transmembrane region" description="Helical" evidence="9">
    <location>
        <begin position="148"/>
        <end position="173"/>
    </location>
</feature>
<comment type="function">
    <text evidence="9">Converts cobyric acid to cobinamide by the addition of aminopropanol on the F carboxylic group.</text>
</comment>
<sequence>MSLLSLIAALLLEQLRPLSRRLFLDPALHWADFLEDRLNAGERRHGLLGWCAALLPPVLVVTAVYFLLDWISPLLAWAWNVAVLYLTLGFRQFSHYFTDIHLALRCGDLARARQLLGAWRGRSAENLSSSEVARLSIEEALVASHRHVFAVVLWFLVLPGPAGAIVYRLAALLAQRWGRQRREDFGEFGDFPRQAFALIDWVPARVTAVFFAIVGDFEDAIYCWRNQAAQWEDPDRGVILAAGAGALGVRLGQPLVENGELTERADLGLGEEADADFMQSTVGLVWRALVLWLLLLLLLGVASWVG</sequence>
<comment type="similarity">
    <text evidence="3 9">Belongs to the CobD/CbiB family.</text>
</comment>
<dbReference type="InterPro" id="IPR004485">
    <property type="entry name" value="Cobalamin_biosynth_CobD/CbiB"/>
</dbReference>
<comment type="pathway">
    <text evidence="2 9">Cofactor biosynthesis; adenosylcobalamin biosynthesis.</text>
</comment>
<keyword evidence="5 9" id="KW-0169">Cobalamin biosynthesis</keyword>
<reference evidence="10" key="1">
    <citation type="submission" date="2020-11" db="EMBL/GenBank/DDBJ databases">
        <title>Azospira inquinata sp. nov.</title>
        <authorList>
            <person name="Moe W.M."/>
            <person name="Mikes M.C."/>
        </authorList>
    </citation>
    <scope>NUCLEOTIDE SEQUENCE</scope>
    <source>
        <strain evidence="10">Azo-3</strain>
    </source>
</reference>
<comment type="caution">
    <text evidence="9">Lacks conserved residue(s) required for the propagation of feature annotation.</text>
</comment>
<evidence type="ECO:0000256" key="8">
    <source>
        <dbReference type="ARBA" id="ARBA00023136"/>
    </source>
</evidence>
<evidence type="ECO:0000313" key="11">
    <source>
        <dbReference type="Proteomes" id="UP000683428"/>
    </source>
</evidence>
<dbReference type="KEGG" id="aiq:Azoinq_11620"/>
<dbReference type="RefSeq" id="WP_216128902.1">
    <property type="nucleotide sequence ID" value="NZ_CP064782.1"/>
</dbReference>
<dbReference type="NCBIfam" id="NF005792">
    <property type="entry name" value="PRK07630.1"/>
    <property type="match status" value="1"/>
</dbReference>
<name>A0A975XU72_9RHOO</name>
<dbReference type="GO" id="GO:0005886">
    <property type="term" value="C:plasma membrane"/>
    <property type="evidence" value="ECO:0007669"/>
    <property type="project" value="UniProtKB-SubCell"/>
</dbReference>
<dbReference type="Proteomes" id="UP000683428">
    <property type="component" value="Chromosome"/>
</dbReference>